<feature type="signal peptide" evidence="7">
    <location>
        <begin position="1"/>
        <end position="24"/>
    </location>
</feature>
<evidence type="ECO:0000256" key="2">
    <source>
        <dbReference type="ARBA" id="ARBA00022737"/>
    </source>
</evidence>
<dbReference type="NCBIfam" id="NF008038">
    <property type="entry name" value="PRK10770.1"/>
    <property type="match status" value="1"/>
</dbReference>
<dbReference type="InterPro" id="IPR000297">
    <property type="entry name" value="PPIase_PpiC"/>
</dbReference>
<sequence precursor="true">MKNSLKLLLLSTLFMFSSAQQSLANEVELDRIAAVVNSGVVLESEVQDLIESVTLQAKKNNQTLPSDRALRIQVMEKLINDAIIMQLGERMGVQISDAQLDETLANMARENNLTLDQFRQALIADGVDYEKYRESARNELISGEVRRASLRRRIYISPQEVANLLAAMKEQTNADVEYRLGHILIEFPTNPKQADINAAKERAEKVLELLNEGSDFTNIAMTSSSGANALQGGDLGWKTINEMPTLFSELVDGQAKGSIFGPIRTGLGFSIVKLVDVRGRQTVEIEEVKASHILIKPSIILSEAKAEALLQGFIDKINAGEADFAELAKEHSEGPTSVRGGDLGWSEPSKYDPAFADALASLDINEIHKPFRSSFGWHIAKLTGRRTLDATAQMNENRAYQLLYNRKFNMEGTRWIKELRDEAYIEVLESGNSK</sequence>
<evidence type="ECO:0000313" key="9">
    <source>
        <dbReference type="EMBL" id="SEK75866.1"/>
    </source>
</evidence>
<dbReference type="InterPro" id="IPR015391">
    <property type="entry name" value="SurA_N"/>
</dbReference>
<evidence type="ECO:0000256" key="7">
    <source>
        <dbReference type="HAMAP-Rule" id="MF_01183"/>
    </source>
</evidence>
<comment type="subcellular location">
    <subcellularLocation>
        <location evidence="7">Periplasm</location>
    </subcellularLocation>
    <text evidence="7">Is capable of associating with the outer membrane.</text>
</comment>
<comment type="catalytic activity">
    <reaction evidence="7">
        <text>[protein]-peptidylproline (omega=180) = [protein]-peptidylproline (omega=0)</text>
        <dbReference type="Rhea" id="RHEA:16237"/>
        <dbReference type="Rhea" id="RHEA-COMP:10747"/>
        <dbReference type="Rhea" id="RHEA-COMP:10748"/>
        <dbReference type="ChEBI" id="CHEBI:83833"/>
        <dbReference type="ChEBI" id="CHEBI:83834"/>
        <dbReference type="EC" id="5.2.1.8"/>
    </reaction>
</comment>
<name>A0A1H7JNH3_9GAMM</name>
<keyword evidence="6 7" id="KW-0413">Isomerase</keyword>
<feature type="domain" description="PpiC" evidence="8">
    <location>
        <begin position="285"/>
        <end position="384"/>
    </location>
</feature>
<dbReference type="InterPro" id="IPR023058">
    <property type="entry name" value="PPIase_PpiC_CS"/>
</dbReference>
<evidence type="ECO:0000313" key="10">
    <source>
        <dbReference type="Proteomes" id="UP000199297"/>
    </source>
</evidence>
<keyword evidence="3 7" id="KW-0574">Periplasm</keyword>
<dbReference type="Pfam" id="PF09312">
    <property type="entry name" value="SurA_N"/>
    <property type="match status" value="1"/>
</dbReference>
<evidence type="ECO:0000256" key="3">
    <source>
        <dbReference type="ARBA" id="ARBA00022764"/>
    </source>
</evidence>
<comment type="function">
    <text evidence="7">Chaperone involved in the correct folding and assembly of outer membrane proteins. Recognizes specific patterns of aromatic residues and the orientation of their side chains, which are found more frequently in integral outer membrane proteins. May act in both early periplasmic and late outer membrane-associated steps of protein maturation.</text>
</comment>
<dbReference type="EMBL" id="FOBI01000002">
    <property type="protein sequence ID" value="SEK75866.1"/>
    <property type="molecule type" value="Genomic_DNA"/>
</dbReference>
<dbReference type="SUPFAM" id="SSF54534">
    <property type="entry name" value="FKBP-like"/>
    <property type="match status" value="2"/>
</dbReference>
<dbReference type="PANTHER" id="PTHR47637">
    <property type="entry name" value="CHAPERONE SURA"/>
    <property type="match status" value="1"/>
</dbReference>
<dbReference type="AlphaFoldDB" id="A0A1H7JNH3"/>
<accession>A0A1H7JNH3</accession>
<dbReference type="GO" id="GO:0051082">
    <property type="term" value="F:unfolded protein binding"/>
    <property type="evidence" value="ECO:0007669"/>
    <property type="project" value="UniProtKB-UniRule"/>
</dbReference>
<dbReference type="GO" id="GO:0003755">
    <property type="term" value="F:peptidyl-prolyl cis-trans isomerase activity"/>
    <property type="evidence" value="ECO:0007669"/>
    <property type="project" value="UniProtKB-UniRule"/>
</dbReference>
<dbReference type="Gene3D" id="1.10.4030.10">
    <property type="entry name" value="Porin chaperone SurA, peptide-binding domain"/>
    <property type="match status" value="1"/>
</dbReference>
<dbReference type="InterPro" id="IPR046357">
    <property type="entry name" value="PPIase_dom_sf"/>
</dbReference>
<dbReference type="Pfam" id="PF13616">
    <property type="entry name" value="Rotamase_3"/>
    <property type="match status" value="1"/>
</dbReference>
<feature type="chain" id="PRO_5011801535" description="Chaperone SurA" evidence="7">
    <location>
        <begin position="25"/>
        <end position="434"/>
    </location>
</feature>
<dbReference type="InterPro" id="IPR050280">
    <property type="entry name" value="OMP_Chaperone_SurA"/>
</dbReference>
<evidence type="ECO:0000256" key="1">
    <source>
        <dbReference type="ARBA" id="ARBA00022729"/>
    </source>
</evidence>
<organism evidence="9 10">
    <name type="scientific">Colwellia chukchiensis</name>
    <dbReference type="NCBI Taxonomy" id="641665"/>
    <lineage>
        <taxon>Bacteria</taxon>
        <taxon>Pseudomonadati</taxon>
        <taxon>Pseudomonadota</taxon>
        <taxon>Gammaproteobacteria</taxon>
        <taxon>Alteromonadales</taxon>
        <taxon>Colwelliaceae</taxon>
        <taxon>Colwellia</taxon>
    </lineage>
</organism>
<dbReference type="PANTHER" id="PTHR47637:SF1">
    <property type="entry name" value="CHAPERONE SURA"/>
    <property type="match status" value="1"/>
</dbReference>
<dbReference type="GO" id="GO:0043165">
    <property type="term" value="P:Gram-negative-bacterium-type cell outer membrane assembly"/>
    <property type="evidence" value="ECO:0007669"/>
    <property type="project" value="InterPro"/>
</dbReference>
<feature type="domain" description="PpiC" evidence="8">
    <location>
        <begin position="175"/>
        <end position="276"/>
    </location>
</feature>
<dbReference type="GO" id="GO:0042277">
    <property type="term" value="F:peptide binding"/>
    <property type="evidence" value="ECO:0007669"/>
    <property type="project" value="InterPro"/>
</dbReference>
<gene>
    <name evidence="7" type="primary">surA</name>
    <name evidence="9" type="ORF">SAMN05216262_102292</name>
</gene>
<dbReference type="STRING" id="641665.GCA_002104455_01643"/>
<dbReference type="Gene3D" id="3.10.50.40">
    <property type="match status" value="2"/>
</dbReference>
<proteinExistence type="inferred from homology"/>
<reference evidence="10" key="1">
    <citation type="submission" date="2016-10" db="EMBL/GenBank/DDBJ databases">
        <authorList>
            <person name="Varghese N."/>
            <person name="Submissions S."/>
        </authorList>
    </citation>
    <scope>NUCLEOTIDE SEQUENCE [LARGE SCALE GENOMIC DNA]</scope>
    <source>
        <strain evidence="10">CGMCC 1.9127</strain>
    </source>
</reference>
<keyword evidence="5 7" id="KW-0143">Chaperone</keyword>
<evidence type="ECO:0000259" key="8">
    <source>
        <dbReference type="PROSITE" id="PS50198"/>
    </source>
</evidence>
<keyword evidence="1 7" id="KW-0732">Signal</keyword>
<dbReference type="GO" id="GO:0006457">
    <property type="term" value="P:protein folding"/>
    <property type="evidence" value="ECO:0007669"/>
    <property type="project" value="UniProtKB-UniRule"/>
</dbReference>
<keyword evidence="4 7" id="KW-0697">Rotamase</keyword>
<comment type="domain">
    <text evidence="7">The PPIase activity resides only in the second parvulin domain. The N-terminal region and the C-terminal tail are necessary and sufficient for the chaperone activity of SurA. The PPIase activity is dispensable for SurA to function as a chaperone. The N-terminal region and the C-terminal tail are also required for porin recognition.</text>
</comment>
<dbReference type="PROSITE" id="PS01096">
    <property type="entry name" value="PPIC_PPIASE_1"/>
    <property type="match status" value="1"/>
</dbReference>
<dbReference type="GO" id="GO:0050821">
    <property type="term" value="P:protein stabilization"/>
    <property type="evidence" value="ECO:0007669"/>
    <property type="project" value="InterPro"/>
</dbReference>
<keyword evidence="10" id="KW-1185">Reference proteome</keyword>
<dbReference type="SUPFAM" id="SSF109998">
    <property type="entry name" value="Triger factor/SurA peptide-binding domain-like"/>
    <property type="match status" value="1"/>
</dbReference>
<dbReference type="InterPro" id="IPR027304">
    <property type="entry name" value="Trigger_fact/SurA_dom_sf"/>
</dbReference>
<dbReference type="HAMAP" id="MF_01183">
    <property type="entry name" value="Chaperone_SurA"/>
    <property type="match status" value="1"/>
</dbReference>
<keyword evidence="2 7" id="KW-0677">Repeat</keyword>
<dbReference type="OrthoDB" id="14196at2"/>
<evidence type="ECO:0000256" key="5">
    <source>
        <dbReference type="ARBA" id="ARBA00023186"/>
    </source>
</evidence>
<dbReference type="Proteomes" id="UP000199297">
    <property type="component" value="Unassembled WGS sequence"/>
</dbReference>
<evidence type="ECO:0000256" key="4">
    <source>
        <dbReference type="ARBA" id="ARBA00023110"/>
    </source>
</evidence>
<dbReference type="Pfam" id="PF00639">
    <property type="entry name" value="Rotamase"/>
    <property type="match status" value="1"/>
</dbReference>
<evidence type="ECO:0000256" key="6">
    <source>
        <dbReference type="ARBA" id="ARBA00023235"/>
    </source>
</evidence>
<dbReference type="GO" id="GO:0030288">
    <property type="term" value="C:outer membrane-bounded periplasmic space"/>
    <property type="evidence" value="ECO:0007669"/>
    <property type="project" value="InterPro"/>
</dbReference>
<dbReference type="EC" id="5.2.1.8" evidence="7"/>
<dbReference type="PROSITE" id="PS50198">
    <property type="entry name" value="PPIC_PPIASE_2"/>
    <property type="match status" value="2"/>
</dbReference>
<protein>
    <recommendedName>
        <fullName evidence="7">Chaperone SurA</fullName>
    </recommendedName>
    <alternativeName>
        <fullName evidence="7">Peptidyl-prolyl cis-trans isomerase SurA</fullName>
        <shortName evidence="7">PPIase SurA</shortName>
        <ecNumber evidence="7">5.2.1.8</ecNumber>
    </alternativeName>
    <alternativeName>
        <fullName evidence="7">Rotamase SurA</fullName>
    </alternativeName>
</protein>
<dbReference type="InterPro" id="IPR023034">
    <property type="entry name" value="PPIase_SurA"/>
</dbReference>